<feature type="transmembrane region" description="Helical" evidence="8">
    <location>
        <begin position="62"/>
        <end position="84"/>
    </location>
</feature>
<dbReference type="InParanoid" id="A0LMA4"/>
<dbReference type="AlphaFoldDB" id="A0LMA4"/>
<dbReference type="HOGENOM" id="CLU_546192_0_0_7"/>
<evidence type="ECO:0000256" key="7">
    <source>
        <dbReference type="ARBA" id="ARBA00023136"/>
    </source>
</evidence>
<comment type="subcellular location">
    <subcellularLocation>
        <location evidence="1 8">Cell membrane</location>
        <topology evidence="1 8">Multi-pass membrane protein</topology>
    </subcellularLocation>
</comment>
<feature type="transmembrane region" description="Helical" evidence="8">
    <location>
        <begin position="235"/>
        <end position="251"/>
    </location>
</feature>
<evidence type="ECO:0000256" key="6">
    <source>
        <dbReference type="ARBA" id="ARBA00022989"/>
    </source>
</evidence>
<name>A0LMA4_SYNFM</name>
<feature type="transmembrane region" description="Helical" evidence="8">
    <location>
        <begin position="350"/>
        <end position="368"/>
    </location>
</feature>
<feature type="transmembrane region" description="Helical" evidence="8">
    <location>
        <begin position="263"/>
        <end position="283"/>
    </location>
</feature>
<dbReference type="GO" id="GO:0015295">
    <property type="term" value="F:solute:proton symporter activity"/>
    <property type="evidence" value="ECO:0007669"/>
    <property type="project" value="TreeGrafter"/>
</dbReference>
<proteinExistence type="inferred from homology"/>
<dbReference type="OrthoDB" id="9761056at2"/>
<dbReference type="EMBL" id="CP000478">
    <property type="protein sequence ID" value="ABK18556.1"/>
    <property type="molecule type" value="Genomic_DNA"/>
</dbReference>
<feature type="transmembrane region" description="Helical" evidence="8">
    <location>
        <begin position="6"/>
        <end position="25"/>
    </location>
</feature>
<keyword evidence="6 8" id="KW-1133">Transmembrane helix</keyword>
<dbReference type="GO" id="GO:0015129">
    <property type="term" value="F:lactate transmembrane transporter activity"/>
    <property type="evidence" value="ECO:0007669"/>
    <property type="project" value="UniProtKB-UniRule"/>
</dbReference>
<keyword evidence="10" id="KW-1185">Reference proteome</keyword>
<evidence type="ECO:0000256" key="3">
    <source>
        <dbReference type="ARBA" id="ARBA00022448"/>
    </source>
</evidence>
<organism evidence="9 10">
    <name type="scientific">Syntrophobacter fumaroxidans (strain DSM 10017 / MPOB)</name>
    <dbReference type="NCBI Taxonomy" id="335543"/>
    <lineage>
        <taxon>Bacteria</taxon>
        <taxon>Pseudomonadati</taxon>
        <taxon>Thermodesulfobacteriota</taxon>
        <taxon>Syntrophobacteria</taxon>
        <taxon>Syntrophobacterales</taxon>
        <taxon>Syntrophobacteraceae</taxon>
        <taxon>Syntrophobacter</taxon>
    </lineage>
</organism>
<dbReference type="STRING" id="335543.Sfum_2879"/>
<dbReference type="FunCoup" id="A0LMA4">
    <property type="interactions" value="79"/>
</dbReference>
<evidence type="ECO:0000256" key="4">
    <source>
        <dbReference type="ARBA" id="ARBA00022475"/>
    </source>
</evidence>
<evidence type="ECO:0000313" key="9">
    <source>
        <dbReference type="EMBL" id="ABK18556.1"/>
    </source>
</evidence>
<reference evidence="9 10" key="1">
    <citation type="submission" date="2006-10" db="EMBL/GenBank/DDBJ databases">
        <title>Complete sequence of Syntrophobacter fumaroxidans MPOB.</title>
        <authorList>
            <consortium name="US DOE Joint Genome Institute"/>
            <person name="Copeland A."/>
            <person name="Lucas S."/>
            <person name="Lapidus A."/>
            <person name="Barry K."/>
            <person name="Detter J.C."/>
            <person name="Glavina del Rio T."/>
            <person name="Hammon N."/>
            <person name="Israni S."/>
            <person name="Pitluck S."/>
            <person name="Goltsman E.G."/>
            <person name="Martinez M."/>
            <person name="Schmutz J."/>
            <person name="Larimer F."/>
            <person name="Land M."/>
            <person name="Hauser L."/>
            <person name="Kyrpides N."/>
            <person name="Kim E."/>
            <person name="Boone D.R."/>
            <person name="Brockman F."/>
            <person name="Culley D."/>
            <person name="Ferry J."/>
            <person name="Gunsalus R."/>
            <person name="McInerney M.J."/>
            <person name="Morrison M."/>
            <person name="Plugge C."/>
            <person name="Rohlin L."/>
            <person name="Scholten J."/>
            <person name="Sieber J."/>
            <person name="Stams A.J.M."/>
            <person name="Worm P."/>
            <person name="Henstra A.M."/>
            <person name="Richardson P."/>
        </authorList>
    </citation>
    <scope>NUCLEOTIDE SEQUENCE [LARGE SCALE GENOMIC DNA]</scope>
    <source>
        <strain evidence="10">DSM 10017 / MPOB</strain>
    </source>
</reference>
<feature type="transmembrane region" description="Helical" evidence="8">
    <location>
        <begin position="403"/>
        <end position="423"/>
    </location>
</feature>
<dbReference type="Pfam" id="PF02652">
    <property type="entry name" value="Lactate_perm"/>
    <property type="match status" value="2"/>
</dbReference>
<dbReference type="InterPro" id="IPR003804">
    <property type="entry name" value="Lactate_perm"/>
</dbReference>
<feature type="transmembrane region" description="Helical" evidence="8">
    <location>
        <begin position="475"/>
        <end position="498"/>
    </location>
</feature>
<evidence type="ECO:0000256" key="2">
    <source>
        <dbReference type="ARBA" id="ARBA00010100"/>
    </source>
</evidence>
<protein>
    <recommendedName>
        <fullName evidence="8">L-lactate permease</fullName>
    </recommendedName>
</protein>
<accession>A0LMA4</accession>
<keyword evidence="7 8" id="KW-0472">Membrane</keyword>
<keyword evidence="3 8" id="KW-0813">Transport</keyword>
<dbReference type="PANTHER" id="PTHR30003">
    <property type="entry name" value="L-LACTATE PERMEASE"/>
    <property type="match status" value="1"/>
</dbReference>
<comment type="similarity">
    <text evidence="2 8">Belongs to the lactate permease family.</text>
</comment>
<evidence type="ECO:0000256" key="5">
    <source>
        <dbReference type="ARBA" id="ARBA00022692"/>
    </source>
</evidence>
<dbReference type="Proteomes" id="UP000001784">
    <property type="component" value="Chromosome"/>
</dbReference>
<feature type="transmembrane region" description="Helical" evidence="8">
    <location>
        <begin position="312"/>
        <end position="329"/>
    </location>
</feature>
<feature type="transmembrane region" description="Helical" evidence="8">
    <location>
        <begin position="148"/>
        <end position="170"/>
    </location>
</feature>
<feature type="transmembrane region" description="Helical" evidence="8">
    <location>
        <begin position="210"/>
        <end position="229"/>
    </location>
</feature>
<dbReference type="GO" id="GO:0005886">
    <property type="term" value="C:plasma membrane"/>
    <property type="evidence" value="ECO:0007669"/>
    <property type="project" value="UniProtKB-SubCell"/>
</dbReference>
<keyword evidence="5 8" id="KW-0812">Transmembrane</keyword>
<keyword evidence="4 8" id="KW-1003">Cell membrane</keyword>
<comment type="function">
    <text evidence="8">Uptake of L-lactate across the membrane. Can also transport D-lactate and glycolate.</text>
</comment>
<dbReference type="RefSeq" id="WP_011699721.1">
    <property type="nucleotide sequence ID" value="NC_008554.1"/>
</dbReference>
<gene>
    <name evidence="9" type="ordered locus">Sfum_2879</name>
</gene>
<feature type="transmembrane region" description="Helical" evidence="8">
    <location>
        <begin position="32"/>
        <end position="50"/>
    </location>
</feature>
<evidence type="ECO:0000313" key="10">
    <source>
        <dbReference type="Proteomes" id="UP000001784"/>
    </source>
</evidence>
<sequence>MAIDPFDFFMSWTPILLIMALALGFKRQALELAVWGTAYTIGLVLVWFKTSPVVVLLAGLDGLLTNLPLLLVIHSGMLLCGLLLETGSLSRVVGWFSSITSNWWQNVLLIAVGVGNLTEGAGIVAEPIVAPMLLTAGLPSTGAAALSVAGYAGLMILELGGAILTVLLFVTGLEMDLLTRDVALLSAFATALIIYAMPWLLGRGREWGSLFPLLTVVALLAGGGTVLAARYVGGAVAGLAGGLVVIFGLSLPGLRRRHLPPKLLADIAPLLFLVVCLFSVNLIEPVKRAAMETWPGTVAIVPGHDIHFRPLASAYTYIILSYLLAAWIVRDRCRVWRNFADANVRAWRPVLAMALFGMAGQIISFSGYHPGFAESDPSCSIPHTLAHGLVGISGRLYPLFAPLVGWAGTFLTGYGTASIVLFGKLHVTTAQLLHVPPSLLAAGMAVGSAVGSLSSPMKVALAASMCGAIGREAEILRRTIPLGILLSLAIGALLMVMLG</sequence>
<evidence type="ECO:0000256" key="1">
    <source>
        <dbReference type="ARBA" id="ARBA00004651"/>
    </source>
</evidence>
<dbReference type="KEGG" id="sfu:Sfum_2879"/>
<evidence type="ECO:0000256" key="8">
    <source>
        <dbReference type="RuleBase" id="RU365092"/>
    </source>
</evidence>
<dbReference type="PANTHER" id="PTHR30003:SF2">
    <property type="entry name" value="L-LACTATE PERMEASE"/>
    <property type="match status" value="1"/>
</dbReference>
<dbReference type="eggNOG" id="COG1620">
    <property type="taxonomic scope" value="Bacteria"/>
</dbReference>
<feature type="transmembrane region" description="Helical" evidence="8">
    <location>
        <begin position="182"/>
        <end position="201"/>
    </location>
</feature>